<keyword evidence="3" id="KW-1185">Reference proteome</keyword>
<dbReference type="PANTHER" id="PTHR43313:SF12">
    <property type="entry name" value="RETINOL DEHYDROGENASE 5"/>
    <property type="match status" value="1"/>
</dbReference>
<feature type="non-terminal residue" evidence="2">
    <location>
        <position position="64"/>
    </location>
</feature>
<feature type="non-terminal residue" evidence="2">
    <location>
        <position position="1"/>
    </location>
</feature>
<evidence type="ECO:0000313" key="2">
    <source>
        <dbReference type="EMBL" id="KAL0160699.1"/>
    </source>
</evidence>
<dbReference type="AlphaFoldDB" id="A0ABD0NF97"/>
<evidence type="ECO:0000313" key="3">
    <source>
        <dbReference type="Proteomes" id="UP001529510"/>
    </source>
</evidence>
<dbReference type="Proteomes" id="UP001529510">
    <property type="component" value="Unassembled WGS sequence"/>
</dbReference>
<sequence length="64" mass="7383">NMRDIFVPNFPGLWGLANNARHSLPISPSEWMKIEDFESTLKVNMTGFIEMTMNFFHLVKKPVG</sequence>
<comment type="similarity">
    <text evidence="1">Belongs to the short-chain dehydrogenases/reductases (SDR) family.</text>
</comment>
<reference evidence="2 3" key="1">
    <citation type="submission" date="2024-05" db="EMBL/GenBank/DDBJ databases">
        <title>Genome sequencing and assembly of Indian major carp, Cirrhinus mrigala (Hamilton, 1822).</title>
        <authorList>
            <person name="Mohindra V."/>
            <person name="Chowdhury L.M."/>
            <person name="Lal K."/>
            <person name="Jena J.K."/>
        </authorList>
    </citation>
    <scope>NUCLEOTIDE SEQUENCE [LARGE SCALE GENOMIC DNA]</scope>
    <source>
        <strain evidence="2">CM1030</strain>
        <tissue evidence="2">Blood</tissue>
    </source>
</reference>
<evidence type="ECO:0000256" key="1">
    <source>
        <dbReference type="ARBA" id="ARBA00006484"/>
    </source>
</evidence>
<dbReference type="InterPro" id="IPR036291">
    <property type="entry name" value="NAD(P)-bd_dom_sf"/>
</dbReference>
<comment type="caution">
    <text evidence="2">The sequence shown here is derived from an EMBL/GenBank/DDBJ whole genome shotgun (WGS) entry which is preliminary data.</text>
</comment>
<name>A0ABD0NF97_CIRMR</name>
<protein>
    <submittedName>
        <fullName evidence="2">Uncharacterized protein</fullName>
    </submittedName>
</protein>
<gene>
    <name evidence="2" type="ORF">M9458_044424</name>
</gene>
<dbReference type="EMBL" id="JAMKFB020000022">
    <property type="protein sequence ID" value="KAL0160699.1"/>
    <property type="molecule type" value="Genomic_DNA"/>
</dbReference>
<dbReference type="Gene3D" id="3.40.50.720">
    <property type="entry name" value="NAD(P)-binding Rossmann-like Domain"/>
    <property type="match status" value="1"/>
</dbReference>
<accession>A0ABD0NF97</accession>
<proteinExistence type="inferred from homology"/>
<dbReference type="SUPFAM" id="SSF51735">
    <property type="entry name" value="NAD(P)-binding Rossmann-fold domains"/>
    <property type="match status" value="1"/>
</dbReference>
<dbReference type="PANTHER" id="PTHR43313">
    <property type="entry name" value="SHORT-CHAIN DEHYDROGENASE/REDUCTASE FAMILY 9C"/>
    <property type="match status" value="1"/>
</dbReference>
<organism evidence="2 3">
    <name type="scientific">Cirrhinus mrigala</name>
    <name type="common">Mrigala</name>
    <dbReference type="NCBI Taxonomy" id="683832"/>
    <lineage>
        <taxon>Eukaryota</taxon>
        <taxon>Metazoa</taxon>
        <taxon>Chordata</taxon>
        <taxon>Craniata</taxon>
        <taxon>Vertebrata</taxon>
        <taxon>Euteleostomi</taxon>
        <taxon>Actinopterygii</taxon>
        <taxon>Neopterygii</taxon>
        <taxon>Teleostei</taxon>
        <taxon>Ostariophysi</taxon>
        <taxon>Cypriniformes</taxon>
        <taxon>Cyprinidae</taxon>
        <taxon>Labeoninae</taxon>
        <taxon>Labeonini</taxon>
        <taxon>Cirrhinus</taxon>
    </lineage>
</organism>